<dbReference type="PROSITE" id="PS50937">
    <property type="entry name" value="HTH_MERR_2"/>
    <property type="match status" value="1"/>
</dbReference>
<evidence type="ECO:0000313" key="7">
    <source>
        <dbReference type="Proteomes" id="UP000484547"/>
    </source>
</evidence>
<evidence type="ECO:0000313" key="4">
    <source>
        <dbReference type="EMBL" id="MTT75749.1"/>
    </source>
</evidence>
<sequence length="135" mass="15530">MTIREIAAKTNMSTDTLRYYERIGLLPPVPRNAAGIRNYDEYFVNFINFIKKLKASGMSLEHIIDYIRLAEMGDATIQERKKLLAEARETLLDKINSLQLVAELADYQLRNYENLLQPETYALLNRHPASKALAI</sequence>
<gene>
    <name evidence="3" type="ORF">BN533_00823</name>
    <name evidence="4" type="ORF">GMD11_05625</name>
    <name evidence="5" type="ORF">GMD18_05270</name>
</gene>
<evidence type="ECO:0000313" key="6">
    <source>
        <dbReference type="Proteomes" id="UP000443070"/>
    </source>
</evidence>
<dbReference type="Gene3D" id="1.10.1660.10">
    <property type="match status" value="1"/>
</dbReference>
<dbReference type="Proteomes" id="UP000443070">
    <property type="component" value="Unassembled WGS sequence"/>
</dbReference>
<name>A0A3G9HAF1_9FIRM</name>
<evidence type="ECO:0000256" key="1">
    <source>
        <dbReference type="ARBA" id="ARBA00023125"/>
    </source>
</evidence>
<dbReference type="CDD" id="cd01109">
    <property type="entry name" value="HTH_YyaN"/>
    <property type="match status" value="1"/>
</dbReference>
<dbReference type="SUPFAM" id="SSF46955">
    <property type="entry name" value="Putative DNA-binding domain"/>
    <property type="match status" value="1"/>
</dbReference>
<dbReference type="InterPro" id="IPR000551">
    <property type="entry name" value="MerR-type_HTH_dom"/>
</dbReference>
<evidence type="ECO:0000313" key="5">
    <source>
        <dbReference type="EMBL" id="MTU03811.1"/>
    </source>
</evidence>
<dbReference type="SMART" id="SM00422">
    <property type="entry name" value="HTH_MERR"/>
    <property type="match status" value="1"/>
</dbReference>
<dbReference type="OrthoDB" id="9811174at2"/>
<dbReference type="AlphaFoldDB" id="A0A3G9HAF1"/>
<dbReference type="Proteomes" id="UP000484547">
    <property type="component" value="Unassembled WGS sequence"/>
</dbReference>
<accession>A0A3G9HAF1</accession>
<dbReference type="EMBL" id="WNBM01000002">
    <property type="protein sequence ID" value="MTT75749.1"/>
    <property type="molecule type" value="Genomic_DNA"/>
</dbReference>
<reference evidence="6 7" key="2">
    <citation type="journal article" date="2019" name="Nat. Med.">
        <title>A library of human gut bacterial isolates paired with longitudinal multiomics data enables mechanistic microbiome research.</title>
        <authorList>
            <person name="Poyet M."/>
            <person name="Groussin M."/>
            <person name="Gibbons S.M."/>
            <person name="Avila-Pacheco J."/>
            <person name="Jiang X."/>
            <person name="Kearney S.M."/>
            <person name="Perrotta A.R."/>
            <person name="Berdy B."/>
            <person name="Zhao S."/>
            <person name="Lieberman T.D."/>
            <person name="Swanson P.K."/>
            <person name="Smith M."/>
            <person name="Roesemann S."/>
            <person name="Alexander J.E."/>
            <person name="Rich S.A."/>
            <person name="Livny J."/>
            <person name="Vlamakis H."/>
            <person name="Clish C."/>
            <person name="Bullock K."/>
            <person name="Deik A."/>
            <person name="Scott J."/>
            <person name="Pierce K.A."/>
            <person name="Xavier R.J."/>
            <person name="Alm E.J."/>
        </authorList>
    </citation>
    <scope>NUCLEOTIDE SEQUENCE [LARGE SCALE GENOMIC DNA]</scope>
    <source>
        <strain evidence="4 7">BIOML-A13</strain>
        <strain evidence="5 6">BIOML-A3</strain>
    </source>
</reference>
<dbReference type="EMBL" id="CBDS010000052">
    <property type="protein sequence ID" value="CDB45698.1"/>
    <property type="molecule type" value="Genomic_DNA"/>
</dbReference>
<feature type="domain" description="HTH merR-type" evidence="2">
    <location>
        <begin position="1"/>
        <end position="69"/>
    </location>
</feature>
<dbReference type="InterPro" id="IPR047057">
    <property type="entry name" value="MerR_fam"/>
</dbReference>
<dbReference type="EMBL" id="WNBW01000002">
    <property type="protein sequence ID" value="MTU03811.1"/>
    <property type="molecule type" value="Genomic_DNA"/>
</dbReference>
<dbReference type="InterPro" id="IPR009061">
    <property type="entry name" value="DNA-bd_dom_put_sf"/>
</dbReference>
<dbReference type="PRINTS" id="PR00040">
    <property type="entry name" value="HTHMERR"/>
</dbReference>
<evidence type="ECO:0000313" key="3">
    <source>
        <dbReference type="EMBL" id="CDB45698.1"/>
    </source>
</evidence>
<accession>R6I681</accession>
<organism evidence="3">
    <name type="scientific">Phascolarctobacterium faecium</name>
    <dbReference type="NCBI Taxonomy" id="33025"/>
    <lineage>
        <taxon>Bacteria</taxon>
        <taxon>Bacillati</taxon>
        <taxon>Bacillota</taxon>
        <taxon>Negativicutes</taxon>
        <taxon>Acidaminococcales</taxon>
        <taxon>Acidaminococcaceae</taxon>
        <taxon>Phascolarctobacterium</taxon>
    </lineage>
</organism>
<dbReference type="PANTHER" id="PTHR30204:SF98">
    <property type="entry name" value="HTH-TYPE TRANSCRIPTIONAL REGULATOR ADHR"/>
    <property type="match status" value="1"/>
</dbReference>
<dbReference type="GO" id="GO:0003700">
    <property type="term" value="F:DNA-binding transcription factor activity"/>
    <property type="evidence" value="ECO:0007669"/>
    <property type="project" value="InterPro"/>
</dbReference>
<reference evidence="3" key="1">
    <citation type="submission" date="2012-11" db="EMBL/GenBank/DDBJ databases">
        <title>Dependencies among metagenomic species, viruses, plasmids and units of genetic variation.</title>
        <authorList>
            <person name="Nielsen H.B."/>
            <person name="Almeida M."/>
            <person name="Juncker A.S."/>
            <person name="Rasmussen S."/>
            <person name="Li J."/>
            <person name="Sunagawa S."/>
            <person name="Plichta D."/>
            <person name="Gautier L."/>
            <person name="Le Chatelier E."/>
            <person name="Peletier E."/>
            <person name="Bonde I."/>
            <person name="Nielsen T."/>
            <person name="Manichanh C."/>
            <person name="Arumugam M."/>
            <person name="Batto J."/>
            <person name="Santos M.B.Q.D."/>
            <person name="Blom N."/>
            <person name="Borruel N."/>
            <person name="Burgdorf K.S."/>
            <person name="Boumezbeur F."/>
            <person name="Casellas F."/>
            <person name="Dore J."/>
            <person name="Guarner F."/>
            <person name="Hansen T."/>
            <person name="Hildebrand F."/>
            <person name="Kaas R.S."/>
            <person name="Kennedy S."/>
            <person name="Kristiansen K."/>
            <person name="Kultima J.R."/>
            <person name="Leonard P."/>
            <person name="Levenez F."/>
            <person name="Lund O."/>
            <person name="Moumen B."/>
            <person name="Le Paslier D."/>
            <person name="Pons N."/>
            <person name="Pedersen O."/>
            <person name="Prifti E."/>
            <person name="Qin J."/>
            <person name="Raes J."/>
            <person name="Tap J."/>
            <person name="Tims S."/>
            <person name="Ussery D.W."/>
            <person name="Yamada T."/>
            <person name="MetaHit consortium"/>
            <person name="Renault P."/>
            <person name="Sicheritz-Ponten T."/>
            <person name="Bork P."/>
            <person name="Wang J."/>
            <person name="Brunak S."/>
            <person name="Ehrlich S.D."/>
        </authorList>
    </citation>
    <scope>NUCLEOTIDE SEQUENCE [LARGE SCALE GENOMIC DNA]</scope>
</reference>
<evidence type="ECO:0000259" key="2">
    <source>
        <dbReference type="PROSITE" id="PS50937"/>
    </source>
</evidence>
<keyword evidence="1" id="KW-0238">DNA-binding</keyword>
<dbReference type="GO" id="GO:0003677">
    <property type="term" value="F:DNA binding"/>
    <property type="evidence" value="ECO:0007669"/>
    <property type="project" value="UniProtKB-KW"/>
</dbReference>
<dbReference type="PANTHER" id="PTHR30204">
    <property type="entry name" value="REDOX-CYCLING DRUG-SENSING TRANSCRIPTIONAL ACTIVATOR SOXR"/>
    <property type="match status" value="1"/>
</dbReference>
<dbReference type="GeneID" id="49405972"/>
<proteinExistence type="predicted"/>
<protein>
    <submittedName>
        <fullName evidence="4">MerR family transcriptional regulator</fullName>
    </submittedName>
</protein>
<dbReference type="RefSeq" id="WP_021717725.1">
    <property type="nucleotide sequence ID" value="NZ_AP019004.1"/>
</dbReference>
<keyword evidence="6" id="KW-1185">Reference proteome</keyword>
<comment type="caution">
    <text evidence="3">The sequence shown here is derived from an EMBL/GenBank/DDBJ whole genome shotgun (WGS) entry which is preliminary data.</text>
</comment>
<dbReference type="Pfam" id="PF13411">
    <property type="entry name" value="MerR_1"/>
    <property type="match status" value="1"/>
</dbReference>